<gene>
    <name evidence="1" type="ORF">LCGC14_0986650</name>
</gene>
<protein>
    <submittedName>
        <fullName evidence="1">Uncharacterized protein</fullName>
    </submittedName>
</protein>
<organism evidence="1">
    <name type="scientific">marine sediment metagenome</name>
    <dbReference type="NCBI Taxonomy" id="412755"/>
    <lineage>
        <taxon>unclassified sequences</taxon>
        <taxon>metagenomes</taxon>
        <taxon>ecological metagenomes</taxon>
    </lineage>
</organism>
<proteinExistence type="predicted"/>
<dbReference type="AlphaFoldDB" id="A0A0F9NBL8"/>
<reference evidence="1" key="1">
    <citation type="journal article" date="2015" name="Nature">
        <title>Complex archaea that bridge the gap between prokaryotes and eukaryotes.</title>
        <authorList>
            <person name="Spang A."/>
            <person name="Saw J.H."/>
            <person name="Jorgensen S.L."/>
            <person name="Zaremba-Niedzwiedzka K."/>
            <person name="Martijn J."/>
            <person name="Lind A.E."/>
            <person name="van Eijk R."/>
            <person name="Schleper C."/>
            <person name="Guy L."/>
            <person name="Ettema T.J."/>
        </authorList>
    </citation>
    <scope>NUCLEOTIDE SEQUENCE</scope>
</reference>
<name>A0A0F9NBL8_9ZZZZ</name>
<comment type="caution">
    <text evidence="1">The sequence shown here is derived from an EMBL/GenBank/DDBJ whole genome shotgun (WGS) entry which is preliminary data.</text>
</comment>
<dbReference type="EMBL" id="LAZR01003719">
    <property type="protein sequence ID" value="KKN15369.1"/>
    <property type="molecule type" value="Genomic_DNA"/>
</dbReference>
<sequence>KRKYLIRVIAYFYQNIDILKIEGLSLKYYRLSFYIRKYQNSVTIGVKLHVISNFSGFVS</sequence>
<accession>A0A0F9NBL8</accession>
<evidence type="ECO:0000313" key="1">
    <source>
        <dbReference type="EMBL" id="KKN15369.1"/>
    </source>
</evidence>
<feature type="non-terminal residue" evidence="1">
    <location>
        <position position="1"/>
    </location>
</feature>